<dbReference type="InterPro" id="IPR013218">
    <property type="entry name" value="Dsn1/Mis13"/>
</dbReference>
<feature type="region of interest" description="Disordered" evidence="2">
    <location>
        <begin position="1"/>
        <end position="305"/>
    </location>
</feature>
<gene>
    <name evidence="3" type="ORF">OHC33_006167</name>
</gene>
<comment type="caution">
    <text evidence="3">The sequence shown here is derived from an EMBL/GenBank/DDBJ whole genome shotgun (WGS) entry which is preliminary data.</text>
</comment>
<dbReference type="Pfam" id="PF08202">
    <property type="entry name" value="MIS13"/>
    <property type="match status" value="1"/>
</dbReference>
<protein>
    <recommendedName>
        <fullName evidence="5">Kinetochore protein mis13</fullName>
    </recommendedName>
</protein>
<evidence type="ECO:0000256" key="2">
    <source>
        <dbReference type="SAM" id="MobiDB-lite"/>
    </source>
</evidence>
<dbReference type="EMBL" id="JAKLMC020000014">
    <property type="protein sequence ID" value="KAK5952575.1"/>
    <property type="molecule type" value="Genomic_DNA"/>
</dbReference>
<feature type="compositionally biased region" description="Basic and acidic residues" evidence="2">
    <location>
        <begin position="190"/>
        <end position="221"/>
    </location>
</feature>
<dbReference type="Proteomes" id="UP001316803">
    <property type="component" value="Unassembled WGS sequence"/>
</dbReference>
<evidence type="ECO:0000313" key="4">
    <source>
        <dbReference type="Proteomes" id="UP001316803"/>
    </source>
</evidence>
<dbReference type="PANTHER" id="PTHR14778">
    <property type="entry name" value="KINETOCHORE-ASSOCIATED PROTEIN DSN1 HOMOLOG"/>
    <property type="match status" value="1"/>
</dbReference>
<dbReference type="PANTHER" id="PTHR14778:SF2">
    <property type="entry name" value="KINETOCHORE-ASSOCIATED PROTEIN DSN1 HOMOLOG"/>
    <property type="match status" value="1"/>
</dbReference>
<dbReference type="GO" id="GO:0007059">
    <property type="term" value="P:chromosome segregation"/>
    <property type="evidence" value="ECO:0007669"/>
    <property type="project" value="InterPro"/>
</dbReference>
<feature type="coiled-coil region" evidence="1">
    <location>
        <begin position="401"/>
        <end position="428"/>
    </location>
</feature>
<feature type="compositionally biased region" description="Basic and acidic residues" evidence="2">
    <location>
        <begin position="106"/>
        <end position="116"/>
    </location>
</feature>
<name>A0AAN8ENA6_9EURO</name>
<proteinExistence type="predicted"/>
<evidence type="ECO:0000313" key="3">
    <source>
        <dbReference type="EMBL" id="KAK5952575.1"/>
    </source>
</evidence>
<dbReference type="AlphaFoldDB" id="A0AAN8ENA6"/>
<dbReference type="GO" id="GO:0051301">
    <property type="term" value="P:cell division"/>
    <property type="evidence" value="ECO:0007669"/>
    <property type="project" value="InterPro"/>
</dbReference>
<feature type="compositionally biased region" description="Basic and acidic residues" evidence="2">
    <location>
        <begin position="272"/>
        <end position="285"/>
    </location>
</feature>
<sequence>MSHIQSGSRRHSARLQQKEDNEIPASTTTNGKNVAITTTAKAQTSAANTRKRKNNYDEDDDGFVFSRVKKKKPRQSTSAQQEAPPPLPTLPEVQDHALQPPPSDQHPSKHVLDKQDGVATAPPKKRRKRMSFSTPGTKDQQPARRSKRLSSEAQEDRGSPVSKPAQEMRPPKIRKEKVEKQKPPAQQDEPLPHTSKEKVEKQKKPAQQDDLPQARKAEKQKISAQQDEAPPQEQIQDNANSATEVVPLEDGHSSTKISLPFADTPVISRNKAMREGKSGKGERRSSLGLRGRRASSLIDSGTSNALPHTEVEHQDFYKHIESDLIEPRRMRQLLTWCATRAMHPKPQGTNFEEASARSAARVIEEELLKDLANKSELSDWFSREDAPAPVVPLPERPNPKNVQNTAKITELEEQIKRLRSEKDALEALLRPPSIPDLPAMKDDIDSDIDAGGLSETDANILKSLKSTSDLSADISSRVNKVTSDLGPAIDTFADGVHKINQYRVGADGMANQVLSICAEKLAERERAGRRKALGVEDDRSPGRDLSSVLRGLSKAER</sequence>
<feature type="compositionally biased region" description="Basic and acidic residues" evidence="2">
    <location>
        <begin position="533"/>
        <end position="542"/>
    </location>
</feature>
<keyword evidence="4" id="KW-1185">Reference proteome</keyword>
<organism evidence="3 4">
    <name type="scientific">Knufia fluminis</name>
    <dbReference type="NCBI Taxonomy" id="191047"/>
    <lineage>
        <taxon>Eukaryota</taxon>
        <taxon>Fungi</taxon>
        <taxon>Dikarya</taxon>
        <taxon>Ascomycota</taxon>
        <taxon>Pezizomycotina</taxon>
        <taxon>Eurotiomycetes</taxon>
        <taxon>Chaetothyriomycetidae</taxon>
        <taxon>Chaetothyriales</taxon>
        <taxon>Trichomeriaceae</taxon>
        <taxon>Knufia</taxon>
    </lineage>
</organism>
<keyword evidence="1" id="KW-0175">Coiled coil</keyword>
<feature type="compositionally biased region" description="Polar residues" evidence="2">
    <location>
        <begin position="24"/>
        <end position="48"/>
    </location>
</feature>
<evidence type="ECO:0008006" key="5">
    <source>
        <dbReference type="Google" id="ProtNLM"/>
    </source>
</evidence>
<feature type="compositionally biased region" description="Polar residues" evidence="2">
    <location>
        <begin position="233"/>
        <end position="243"/>
    </location>
</feature>
<reference evidence="3 4" key="1">
    <citation type="submission" date="2022-12" db="EMBL/GenBank/DDBJ databases">
        <title>Genomic features and morphological characterization of a novel Knufia sp. strain isolated from spacecraft assembly facility.</title>
        <authorList>
            <person name="Teixeira M."/>
            <person name="Chander A.M."/>
            <person name="Stajich J.E."/>
            <person name="Venkateswaran K."/>
        </authorList>
    </citation>
    <scope>NUCLEOTIDE SEQUENCE [LARGE SCALE GENOMIC DNA]</scope>
    <source>
        <strain evidence="3 4">FJI-L2-BK-P2</strain>
    </source>
</reference>
<feature type="region of interest" description="Disordered" evidence="2">
    <location>
        <begin position="528"/>
        <end position="557"/>
    </location>
</feature>
<feature type="compositionally biased region" description="Polar residues" evidence="2">
    <location>
        <begin position="131"/>
        <end position="140"/>
    </location>
</feature>
<evidence type="ECO:0000256" key="1">
    <source>
        <dbReference type="SAM" id="Coils"/>
    </source>
</evidence>
<dbReference type="GO" id="GO:0000444">
    <property type="term" value="C:MIS12/MIND type complex"/>
    <property type="evidence" value="ECO:0007669"/>
    <property type="project" value="InterPro"/>
</dbReference>
<accession>A0AAN8ENA6</accession>